<comment type="caution">
    <text evidence="5">The sequence shown here is derived from an EMBL/GenBank/DDBJ whole genome shotgun (WGS) entry which is preliminary data.</text>
</comment>
<dbReference type="EMBL" id="JACCKD010000006">
    <property type="protein sequence ID" value="MBA0127323.1"/>
    <property type="molecule type" value="Genomic_DNA"/>
</dbReference>
<sequence>MTGVRGRRYPAIDLSGAVVVITGGGRGIGKATGAAFAARGATVSLGDIDEQAARGAAREVGRGARAYRVDVTSRGSFSAFIDAVLAELGGVDVLVNNAGVMPLGGFVDEADEISRAALDVNVWGPMHGMRITLPHMTVRGRGHVVTVASMAGKIPIPGMASYNASKYAAVGLTAALRREYAGSGVSISAVLPSAVRTELASGVPLGKGLPTVDPEAVAEAVVRSCRTRKAEIPVPRYLGGWDLLAALTPEPVMRVLRGLIGDDRALTSVDPAGRAAYERRVARQAATSGEEPPPGRSRARHPTSN</sequence>
<evidence type="ECO:0000256" key="4">
    <source>
        <dbReference type="SAM" id="MobiDB-lite"/>
    </source>
</evidence>
<keyword evidence="6" id="KW-1185">Reference proteome</keyword>
<evidence type="ECO:0000256" key="3">
    <source>
        <dbReference type="RuleBase" id="RU000363"/>
    </source>
</evidence>
<proteinExistence type="inferred from homology"/>
<dbReference type="PANTHER" id="PTHR24322">
    <property type="entry name" value="PKSB"/>
    <property type="match status" value="1"/>
</dbReference>
<reference evidence="5 6" key="1">
    <citation type="submission" date="2020-07" db="EMBL/GenBank/DDBJ databases">
        <title>Genome of Haloechinothrix sp.</title>
        <authorList>
            <person name="Tang S.-K."/>
            <person name="Yang L."/>
            <person name="Zhu W.-Y."/>
        </authorList>
    </citation>
    <scope>NUCLEOTIDE SEQUENCE [LARGE SCALE GENOMIC DNA]</scope>
    <source>
        <strain evidence="5 6">YIM 98757</strain>
    </source>
</reference>
<evidence type="ECO:0000256" key="1">
    <source>
        <dbReference type="ARBA" id="ARBA00006484"/>
    </source>
</evidence>
<dbReference type="Proteomes" id="UP000582974">
    <property type="component" value="Unassembled WGS sequence"/>
</dbReference>
<dbReference type="InterPro" id="IPR002347">
    <property type="entry name" value="SDR_fam"/>
</dbReference>
<comment type="similarity">
    <text evidence="1 3">Belongs to the short-chain dehydrogenases/reductases (SDR) family.</text>
</comment>
<dbReference type="PRINTS" id="PR00080">
    <property type="entry name" value="SDRFAMILY"/>
</dbReference>
<dbReference type="SUPFAM" id="SSF51735">
    <property type="entry name" value="NAD(P)-binding Rossmann-fold domains"/>
    <property type="match status" value="1"/>
</dbReference>
<dbReference type="CDD" id="cd05233">
    <property type="entry name" value="SDR_c"/>
    <property type="match status" value="1"/>
</dbReference>
<dbReference type="Gene3D" id="3.40.50.720">
    <property type="entry name" value="NAD(P)-binding Rossmann-like Domain"/>
    <property type="match status" value="1"/>
</dbReference>
<dbReference type="Pfam" id="PF00106">
    <property type="entry name" value="adh_short"/>
    <property type="match status" value="1"/>
</dbReference>
<evidence type="ECO:0000256" key="2">
    <source>
        <dbReference type="ARBA" id="ARBA00023002"/>
    </source>
</evidence>
<dbReference type="AlphaFoldDB" id="A0A838ADM6"/>
<evidence type="ECO:0000313" key="5">
    <source>
        <dbReference type="EMBL" id="MBA0127323.1"/>
    </source>
</evidence>
<dbReference type="InterPro" id="IPR020904">
    <property type="entry name" value="Sc_DH/Rdtase_CS"/>
</dbReference>
<dbReference type="RefSeq" id="WP_180894134.1">
    <property type="nucleotide sequence ID" value="NZ_JACCKD010000006.1"/>
</dbReference>
<dbReference type="PROSITE" id="PS00061">
    <property type="entry name" value="ADH_SHORT"/>
    <property type="match status" value="1"/>
</dbReference>
<protein>
    <submittedName>
        <fullName evidence="5">SDR family oxidoreductase</fullName>
    </submittedName>
</protein>
<feature type="region of interest" description="Disordered" evidence="4">
    <location>
        <begin position="280"/>
        <end position="305"/>
    </location>
</feature>
<keyword evidence="2" id="KW-0560">Oxidoreductase</keyword>
<gene>
    <name evidence="5" type="ORF">H0B56_17385</name>
</gene>
<dbReference type="GO" id="GO:0016616">
    <property type="term" value="F:oxidoreductase activity, acting on the CH-OH group of donors, NAD or NADP as acceptor"/>
    <property type="evidence" value="ECO:0007669"/>
    <property type="project" value="TreeGrafter"/>
</dbReference>
<dbReference type="PANTHER" id="PTHR24322:SF736">
    <property type="entry name" value="RETINOL DEHYDROGENASE 10"/>
    <property type="match status" value="1"/>
</dbReference>
<dbReference type="PRINTS" id="PR00081">
    <property type="entry name" value="GDHRDH"/>
</dbReference>
<accession>A0A838ADM6</accession>
<name>A0A838ADM6_9PSEU</name>
<dbReference type="NCBIfam" id="NF005878">
    <property type="entry name" value="PRK07825.1"/>
    <property type="match status" value="1"/>
</dbReference>
<organism evidence="5 6">
    <name type="scientific">Haloechinothrix aidingensis</name>
    <dbReference type="NCBI Taxonomy" id="2752311"/>
    <lineage>
        <taxon>Bacteria</taxon>
        <taxon>Bacillati</taxon>
        <taxon>Actinomycetota</taxon>
        <taxon>Actinomycetes</taxon>
        <taxon>Pseudonocardiales</taxon>
        <taxon>Pseudonocardiaceae</taxon>
        <taxon>Haloechinothrix</taxon>
    </lineage>
</organism>
<evidence type="ECO:0000313" key="6">
    <source>
        <dbReference type="Proteomes" id="UP000582974"/>
    </source>
</evidence>
<dbReference type="InterPro" id="IPR036291">
    <property type="entry name" value="NAD(P)-bd_dom_sf"/>
</dbReference>